<evidence type="ECO:0000313" key="2">
    <source>
        <dbReference type="Proteomes" id="UP000283709"/>
    </source>
</evidence>
<name>A0A420FS34_9BURK</name>
<proteinExistence type="predicted"/>
<reference evidence="1 2" key="1">
    <citation type="submission" date="2016-07" db="EMBL/GenBank/DDBJ databases">
        <title>Genome analysis of Burkholderia fungorum ES3-20.</title>
        <authorList>
            <person name="Xu D."/>
            <person name="Yao R."/>
            <person name="Zheng S."/>
        </authorList>
    </citation>
    <scope>NUCLEOTIDE SEQUENCE [LARGE SCALE GENOMIC DNA]</scope>
    <source>
        <strain evidence="1 2">ES3-20</strain>
    </source>
</reference>
<evidence type="ECO:0000313" key="1">
    <source>
        <dbReference type="EMBL" id="RKF35738.1"/>
    </source>
</evidence>
<organism evidence="1 2">
    <name type="scientific">Paraburkholderia fungorum</name>
    <dbReference type="NCBI Taxonomy" id="134537"/>
    <lineage>
        <taxon>Bacteria</taxon>
        <taxon>Pseudomonadati</taxon>
        <taxon>Pseudomonadota</taxon>
        <taxon>Betaproteobacteria</taxon>
        <taxon>Burkholderiales</taxon>
        <taxon>Burkholderiaceae</taxon>
        <taxon>Paraburkholderia</taxon>
    </lineage>
</organism>
<gene>
    <name evidence="1" type="ORF">BCY88_08855</name>
</gene>
<dbReference type="Proteomes" id="UP000283709">
    <property type="component" value="Unassembled WGS sequence"/>
</dbReference>
<sequence length="63" mass="6902">MRPADQSVCWRSAADVKIAISATGRLEVSYGQIDSVYLRGVRHRATTQDTTSTFTLIDATKNA</sequence>
<protein>
    <submittedName>
        <fullName evidence="1">Uncharacterized protein</fullName>
    </submittedName>
</protein>
<dbReference type="RefSeq" id="WP_120348074.1">
    <property type="nucleotide sequence ID" value="NZ_MCAS01000045.1"/>
</dbReference>
<comment type="caution">
    <text evidence="1">The sequence shown here is derived from an EMBL/GenBank/DDBJ whole genome shotgun (WGS) entry which is preliminary data.</text>
</comment>
<dbReference type="AlphaFoldDB" id="A0A420FS34"/>
<dbReference type="EMBL" id="MCAS01000045">
    <property type="protein sequence ID" value="RKF35738.1"/>
    <property type="molecule type" value="Genomic_DNA"/>
</dbReference>
<accession>A0A420FS34</accession>